<comment type="similarity">
    <text evidence="9 10">Belongs to the TonB-dependent receptor family.</text>
</comment>
<feature type="signal peptide" evidence="11">
    <location>
        <begin position="1"/>
        <end position="25"/>
    </location>
</feature>
<evidence type="ECO:0000256" key="1">
    <source>
        <dbReference type="ARBA" id="ARBA00004571"/>
    </source>
</evidence>
<dbReference type="EMBL" id="WBKH01000007">
    <property type="protein sequence ID" value="KAB1477939.1"/>
    <property type="molecule type" value="Genomic_DNA"/>
</dbReference>
<evidence type="ECO:0000256" key="11">
    <source>
        <dbReference type="SAM" id="SignalP"/>
    </source>
</evidence>
<organism evidence="14 15">
    <name type="scientific">Veillonella seminalis</name>
    <dbReference type="NCBI Taxonomy" id="1502943"/>
    <lineage>
        <taxon>Bacteria</taxon>
        <taxon>Bacillati</taxon>
        <taxon>Bacillota</taxon>
        <taxon>Negativicutes</taxon>
        <taxon>Veillonellales</taxon>
        <taxon>Veillonellaceae</taxon>
        <taxon>Veillonella</taxon>
    </lineage>
</organism>
<keyword evidence="2 9" id="KW-0813">Transport</keyword>
<dbReference type="InterPro" id="IPR000531">
    <property type="entry name" value="Beta-barrel_TonB"/>
</dbReference>
<evidence type="ECO:0000256" key="9">
    <source>
        <dbReference type="PROSITE-ProRule" id="PRU01360"/>
    </source>
</evidence>
<name>A0A833CAW9_9FIRM</name>
<protein>
    <submittedName>
        <fullName evidence="14">TonB-dependent receptor</fullName>
    </submittedName>
</protein>
<dbReference type="GO" id="GO:0009279">
    <property type="term" value="C:cell outer membrane"/>
    <property type="evidence" value="ECO:0007669"/>
    <property type="project" value="UniProtKB-SubCell"/>
</dbReference>
<gene>
    <name evidence="14" type="ORF">F8R14_07605</name>
</gene>
<dbReference type="Gene3D" id="2.40.170.20">
    <property type="entry name" value="TonB-dependent receptor, beta-barrel domain"/>
    <property type="match status" value="1"/>
</dbReference>
<evidence type="ECO:0000256" key="5">
    <source>
        <dbReference type="ARBA" id="ARBA00022729"/>
    </source>
</evidence>
<dbReference type="Pfam" id="PF07715">
    <property type="entry name" value="Plug"/>
    <property type="match status" value="1"/>
</dbReference>
<dbReference type="PROSITE" id="PS52016">
    <property type="entry name" value="TONB_DEPENDENT_REC_3"/>
    <property type="match status" value="1"/>
</dbReference>
<dbReference type="PANTHER" id="PTHR32552">
    <property type="entry name" value="FERRICHROME IRON RECEPTOR-RELATED"/>
    <property type="match status" value="1"/>
</dbReference>
<sequence length="737" mass="82627">MTNKKLLSALIMMALTTSVLGSVYAADESNGDAVKRDKPYAAAEEIEKLPDIVVIGDRNKEREVLPGDFVYTKSQTGFLSGKDTLDIPFTQTNFTEKSMEMFTGPDKPMDSLLANSPSIRQSGSILHGDFFFRGFRTNGTNFYVNNVPGVFTQFNTPLYPIESLEMISGPNVGIYGTGVQYETTNPGGIISVKTKVAPDNRVFDFTQTISGRGLFGEYLDYGERFGKNKEWGIRITTENLNGRSSVKGTKINGQGIFANIDHQSEKSKDNLFIGYRNLDIQDGLRWFILDSSVTKLPGVPKGSNDYSFDGMVKSTHGWLMTYNHEQKFNEHWDGFANFGMQRNDLDRNVMANGGSGYVLKEDGTFPVTARPGGTPQEYYYWQLGTTAHYNTGDINHDITLSYNQAWRNRKTAYNNGSLATIGSGSLYDGINQILPAPTKFDTRWSNKTRVESFSIIDYMTYEKWNVIFGFHKHEATSKSYKYSGNASNWSSIDTIKTDATSPTYGFIYHPNDNSSIYASHTENFDAGSGVNTTFENYGDVLPPLKTKQNEIGFKYLKDDLLWTLAYYDIKQDNLISVYKTGYSKPFQSKDGQARHKGLELAVNGKLADKWNLFGGISRMSAKQEKTTNGTLDGVRVNGTSEWTAVFGAEYNPNEFWSFVGRGIYTGRSPVMNEKIWAGGYTIFDVGATYKTHFGEVPAELSLMVNNVFNKDYWQVSRGNQVYLSLPRTLTFTAKLHF</sequence>
<keyword evidence="7 9" id="KW-0472">Membrane</keyword>
<evidence type="ECO:0000256" key="7">
    <source>
        <dbReference type="ARBA" id="ARBA00023136"/>
    </source>
</evidence>
<feature type="chain" id="PRO_5032702481" evidence="11">
    <location>
        <begin position="26"/>
        <end position="737"/>
    </location>
</feature>
<evidence type="ECO:0000256" key="8">
    <source>
        <dbReference type="ARBA" id="ARBA00023237"/>
    </source>
</evidence>
<dbReference type="InterPro" id="IPR036942">
    <property type="entry name" value="Beta-barrel_TonB_sf"/>
</dbReference>
<evidence type="ECO:0000313" key="14">
    <source>
        <dbReference type="EMBL" id="KAB1477939.1"/>
    </source>
</evidence>
<feature type="domain" description="TonB-dependent receptor-like beta-barrel" evidence="12">
    <location>
        <begin position="267"/>
        <end position="707"/>
    </location>
</feature>
<dbReference type="GO" id="GO:0015344">
    <property type="term" value="F:siderophore uptake transmembrane transporter activity"/>
    <property type="evidence" value="ECO:0007669"/>
    <property type="project" value="TreeGrafter"/>
</dbReference>
<dbReference type="Proteomes" id="UP000434554">
    <property type="component" value="Unassembled WGS sequence"/>
</dbReference>
<evidence type="ECO:0000256" key="3">
    <source>
        <dbReference type="ARBA" id="ARBA00022452"/>
    </source>
</evidence>
<comment type="caution">
    <text evidence="14">The sequence shown here is derived from an EMBL/GenBank/DDBJ whole genome shotgun (WGS) entry which is preliminary data.</text>
</comment>
<comment type="subcellular location">
    <subcellularLocation>
        <location evidence="1 9">Cell outer membrane</location>
        <topology evidence="1 9">Multi-pass membrane protein</topology>
    </subcellularLocation>
</comment>
<dbReference type="InterPro" id="IPR037066">
    <property type="entry name" value="Plug_dom_sf"/>
</dbReference>
<dbReference type="PANTHER" id="PTHR32552:SF82">
    <property type="entry name" value="FCUA PROTEIN"/>
    <property type="match status" value="1"/>
</dbReference>
<reference evidence="14 15" key="1">
    <citation type="submission" date="2019-09" db="EMBL/GenBank/DDBJ databases">
        <title>Draft genome sequence of 3 type strains from the CCUG.</title>
        <authorList>
            <person name="Pineiro-Iglesias B."/>
            <person name="Tunovic T."/>
            <person name="Unosson C."/>
            <person name="Inganas E."/>
            <person name="Ohlen M."/>
            <person name="Cardew S."/>
            <person name="Jensie-Markopoulos S."/>
            <person name="Salva-Serra F."/>
            <person name="Jaen-Luchoro D."/>
            <person name="Karlsson R."/>
            <person name="Svensson-Stadler L."/>
            <person name="Chun J."/>
            <person name="Moore E."/>
        </authorList>
    </citation>
    <scope>NUCLEOTIDE SEQUENCE [LARGE SCALE GENOMIC DNA]</scope>
    <source>
        <strain evidence="14 15">CCUG 65427</strain>
    </source>
</reference>
<dbReference type="InterPro" id="IPR010917">
    <property type="entry name" value="TonB_rcpt_CS"/>
</dbReference>
<keyword evidence="5 11" id="KW-0732">Signal</keyword>
<proteinExistence type="inferred from homology"/>
<keyword evidence="3 9" id="KW-1134">Transmembrane beta strand</keyword>
<evidence type="ECO:0000259" key="13">
    <source>
        <dbReference type="Pfam" id="PF07715"/>
    </source>
</evidence>
<dbReference type="AlphaFoldDB" id="A0A833CAW9"/>
<evidence type="ECO:0000256" key="2">
    <source>
        <dbReference type="ARBA" id="ARBA00022448"/>
    </source>
</evidence>
<dbReference type="Pfam" id="PF00593">
    <property type="entry name" value="TonB_dep_Rec_b-barrel"/>
    <property type="match status" value="1"/>
</dbReference>
<dbReference type="RefSeq" id="WP_127007562.1">
    <property type="nucleotide sequence ID" value="NZ_RQUZ01000004.1"/>
</dbReference>
<accession>A0A833CAW9</accession>
<dbReference type="GeneID" id="83054741"/>
<keyword evidence="8 9" id="KW-0998">Cell outer membrane</keyword>
<dbReference type="Gene3D" id="2.170.130.10">
    <property type="entry name" value="TonB-dependent receptor, plug domain"/>
    <property type="match status" value="1"/>
</dbReference>
<evidence type="ECO:0000256" key="6">
    <source>
        <dbReference type="ARBA" id="ARBA00023077"/>
    </source>
</evidence>
<dbReference type="SUPFAM" id="SSF56935">
    <property type="entry name" value="Porins"/>
    <property type="match status" value="1"/>
</dbReference>
<feature type="domain" description="TonB-dependent receptor plug" evidence="13">
    <location>
        <begin position="85"/>
        <end position="178"/>
    </location>
</feature>
<evidence type="ECO:0000256" key="10">
    <source>
        <dbReference type="RuleBase" id="RU003357"/>
    </source>
</evidence>
<keyword evidence="6 10" id="KW-0798">TonB box</keyword>
<evidence type="ECO:0000256" key="4">
    <source>
        <dbReference type="ARBA" id="ARBA00022692"/>
    </source>
</evidence>
<keyword evidence="14" id="KW-0675">Receptor</keyword>
<dbReference type="InterPro" id="IPR012910">
    <property type="entry name" value="Plug_dom"/>
</dbReference>
<keyword evidence="4 9" id="KW-0812">Transmembrane</keyword>
<evidence type="ECO:0000313" key="15">
    <source>
        <dbReference type="Proteomes" id="UP000434554"/>
    </source>
</evidence>
<dbReference type="InterPro" id="IPR039426">
    <property type="entry name" value="TonB-dep_rcpt-like"/>
</dbReference>
<evidence type="ECO:0000259" key="12">
    <source>
        <dbReference type="Pfam" id="PF00593"/>
    </source>
</evidence>
<dbReference type="PROSITE" id="PS01156">
    <property type="entry name" value="TONB_DEPENDENT_REC_2"/>
    <property type="match status" value="1"/>
</dbReference>